<organism evidence="1 2">
    <name type="scientific">Pectobacterium polaris</name>
    <dbReference type="NCBI Taxonomy" id="2042057"/>
    <lineage>
        <taxon>Bacteria</taxon>
        <taxon>Pseudomonadati</taxon>
        <taxon>Pseudomonadota</taxon>
        <taxon>Gammaproteobacteria</taxon>
        <taxon>Enterobacterales</taxon>
        <taxon>Pectobacteriaceae</taxon>
        <taxon>Pectobacterium</taxon>
    </lineage>
</organism>
<reference evidence="1" key="1">
    <citation type="journal article" date="2021" name="bioRxiv">
        <title>Identification of Pectobacterium species isolated from the soft rot of tetecho (Neobuxbaumia tetetzo), a columnar cactus, and associated metagenomics.</title>
        <authorList>
            <person name="Vargas-Peralta D."/>
            <person name="Narvaez-Barragan D.A."/>
            <person name="de Sandozequi A."/>
            <person name="Romero-Gutierrez M.F."/>
            <person name="Segovia L."/>
            <person name="Martinez-Anaya C."/>
            <person name="Alcaraz L.D."/>
            <person name="de la Torre Almaraz R."/>
        </authorList>
    </citation>
    <scope>NUCLEOTIDE SEQUENCE</scope>
    <source>
        <strain evidence="1">A3</strain>
    </source>
</reference>
<sequence length="494" mass="53366">MADRTNITKNNFFAWSLYTAYRNPITIGNWVAAEWPGQAISSAQDMQNDIDFRIDMLINALNVAIASAANCNNWVRYFVVPEFYFHSAHGPYPGLTINGNSAFEYLMSQLSMRVKNTLATSSEAGRDWVICTGSVLTTNITDIKQFLNGPEVQKRLAALNAAYNSSLQKNASPEPTAHIGLMRLKPLETVLSQSKSNTSYDELNALVNAYRQDPLCTVRNRAGILVYNGGPTGKILSNIVEKQAESTVDLTLGVLLNGMIDTGGQITEWLANYPPVSILSGDNQGTGTGIYRKPGARMPIVSYDQNVELGVEICLDHRLQRLRRTVEMVGNSPLDIQLVPSGGMQLLDYGIAGGSSGAIFNADGCDYILDQYNASGKPVITTDGQPSNGTTKQVITGVYTSSAQTRSESNGIAYFSHSQLAYRTTDVGPAGYVNPEDTNNPGGITFSGDASKPANAYLDLYNSPVITAVTSSNPAVNDYFTAGLGEVHQYSPRG</sequence>
<name>A0AAW4P0F4_9GAMM</name>
<protein>
    <submittedName>
        <fullName evidence="1">Uncharacterized protein</fullName>
    </submittedName>
</protein>
<evidence type="ECO:0000313" key="2">
    <source>
        <dbReference type="Proteomes" id="UP000696310"/>
    </source>
</evidence>
<comment type="caution">
    <text evidence="1">The sequence shown here is derived from an EMBL/GenBank/DDBJ whole genome shotgun (WGS) entry which is preliminary data.</text>
</comment>
<accession>A0AAW4P0F4</accession>
<dbReference type="AlphaFoldDB" id="A0AAW4P0F4"/>
<dbReference type="EMBL" id="JAESHX010000054">
    <property type="protein sequence ID" value="MBW5892824.1"/>
    <property type="molecule type" value="Genomic_DNA"/>
</dbReference>
<gene>
    <name evidence="1" type="ORF">IM880_11420</name>
</gene>
<dbReference type="RefSeq" id="WP_174876863.1">
    <property type="nucleotide sequence ID" value="NZ_CABHLY010000004.1"/>
</dbReference>
<proteinExistence type="predicted"/>
<dbReference type="Proteomes" id="UP000696310">
    <property type="component" value="Unassembled WGS sequence"/>
</dbReference>
<reference evidence="1" key="2">
    <citation type="submission" date="2021-01" db="EMBL/GenBank/DDBJ databases">
        <authorList>
            <person name="Vargas Peralta D."/>
        </authorList>
    </citation>
    <scope>NUCLEOTIDE SEQUENCE</scope>
    <source>
        <strain evidence="1">A3</strain>
    </source>
</reference>
<evidence type="ECO:0000313" key="1">
    <source>
        <dbReference type="EMBL" id="MBW5892824.1"/>
    </source>
</evidence>